<feature type="region of interest" description="Disordered" evidence="1">
    <location>
        <begin position="1"/>
        <end position="31"/>
    </location>
</feature>
<proteinExistence type="predicted"/>
<comment type="caution">
    <text evidence="2">The sequence shown here is derived from an EMBL/GenBank/DDBJ whole genome shotgun (WGS) entry which is preliminary data.</text>
</comment>
<protein>
    <submittedName>
        <fullName evidence="2">Uncharacterized protein</fullName>
    </submittedName>
</protein>
<sequence>MRKGLMNSDEDQQAARPGPQGGPPHDKGPLDVMKALRDDLRDKLLRNVSEFRVYLALEEAIQAIEGAPSSIDRPHRSRSLRVLARQLLSERETPLSTGELADGLKALGAPTSENSISSSLSQSPDFISVRWGGKPRWWLTGRPTPPEA</sequence>
<gene>
    <name evidence="2" type="ORF">GCM10007036_28980</name>
</gene>
<accession>A0A917MHY9</accession>
<dbReference type="AlphaFoldDB" id="A0A917MHY9"/>
<reference evidence="2" key="1">
    <citation type="journal article" date="2014" name="Int. J. Syst. Evol. Microbiol.">
        <title>Complete genome sequence of Corynebacterium casei LMG S-19264T (=DSM 44701T), isolated from a smear-ripened cheese.</title>
        <authorList>
            <consortium name="US DOE Joint Genome Institute (JGI-PGF)"/>
            <person name="Walter F."/>
            <person name="Albersmeier A."/>
            <person name="Kalinowski J."/>
            <person name="Ruckert C."/>
        </authorList>
    </citation>
    <scope>NUCLEOTIDE SEQUENCE</scope>
    <source>
        <strain evidence="2">CGMCC 1.12214</strain>
    </source>
</reference>
<evidence type="ECO:0000313" key="3">
    <source>
        <dbReference type="Proteomes" id="UP000603912"/>
    </source>
</evidence>
<organism evidence="2 3">
    <name type="scientific">Alsobacter metallidurans</name>
    <dbReference type="NCBI Taxonomy" id="340221"/>
    <lineage>
        <taxon>Bacteria</taxon>
        <taxon>Pseudomonadati</taxon>
        <taxon>Pseudomonadota</taxon>
        <taxon>Alphaproteobacteria</taxon>
        <taxon>Hyphomicrobiales</taxon>
        <taxon>Alsobacteraceae</taxon>
        <taxon>Alsobacter</taxon>
    </lineage>
</organism>
<reference evidence="2" key="2">
    <citation type="submission" date="2020-09" db="EMBL/GenBank/DDBJ databases">
        <authorList>
            <person name="Sun Q."/>
            <person name="Zhou Y."/>
        </authorList>
    </citation>
    <scope>NUCLEOTIDE SEQUENCE</scope>
    <source>
        <strain evidence="2">CGMCC 1.12214</strain>
    </source>
</reference>
<name>A0A917MHY9_9HYPH</name>
<evidence type="ECO:0000256" key="1">
    <source>
        <dbReference type="SAM" id="MobiDB-lite"/>
    </source>
</evidence>
<evidence type="ECO:0000313" key="2">
    <source>
        <dbReference type="EMBL" id="GGH23307.1"/>
    </source>
</evidence>
<dbReference type="EMBL" id="BMES01000002">
    <property type="protein sequence ID" value="GGH23307.1"/>
    <property type="molecule type" value="Genomic_DNA"/>
</dbReference>
<dbReference type="Proteomes" id="UP000603912">
    <property type="component" value="Unassembled WGS sequence"/>
</dbReference>
<keyword evidence="3" id="KW-1185">Reference proteome</keyword>